<dbReference type="InterPro" id="IPR001245">
    <property type="entry name" value="Ser-Thr/Tyr_kinase_cat_dom"/>
</dbReference>
<dbReference type="SUPFAM" id="SSF56112">
    <property type="entry name" value="Protein kinase-like (PK-like)"/>
    <property type="match status" value="1"/>
</dbReference>
<dbReference type="InterPro" id="IPR000719">
    <property type="entry name" value="Prot_kinase_dom"/>
</dbReference>
<protein>
    <submittedName>
        <fullName evidence="2">Kinase-like protein</fullName>
    </submittedName>
</protein>
<dbReference type="GO" id="GO:0004674">
    <property type="term" value="F:protein serine/threonine kinase activity"/>
    <property type="evidence" value="ECO:0007669"/>
    <property type="project" value="TreeGrafter"/>
</dbReference>
<dbReference type="VEuPathDB" id="FungiDB:RhiirA1_376712"/>
<reference evidence="2 3" key="1">
    <citation type="submission" date="2017-10" db="EMBL/GenBank/DDBJ databases">
        <title>Extensive intraspecific genome diversity in a model arbuscular mycorrhizal fungus.</title>
        <authorList>
            <person name="Chen E.C.H."/>
            <person name="Morin E."/>
            <person name="Baudet D."/>
            <person name="Noel J."/>
            <person name="Ndikumana S."/>
            <person name="Charron P."/>
            <person name="St-Onge C."/>
            <person name="Giorgi J."/>
            <person name="Grigoriev I.V."/>
            <person name="Roux C."/>
            <person name="Martin F.M."/>
            <person name="Corradi N."/>
        </authorList>
    </citation>
    <scope>NUCLEOTIDE SEQUENCE [LARGE SCALE GENOMIC DNA]</scope>
    <source>
        <strain evidence="2 3">A1</strain>
    </source>
</reference>
<keyword evidence="2" id="KW-0808">Transferase</keyword>
<dbReference type="VEuPathDB" id="FungiDB:RhiirFUN_012856"/>
<comment type="caution">
    <text evidence="2">The sequence shown here is derived from an EMBL/GenBank/DDBJ whole genome shotgun (WGS) entry which is preliminary data.</text>
</comment>
<sequence length="281" mass="32384">MVLEFCKDGNLRNNYLRRSNNYYSKIHHLFSISSGLLDIHNADKVHKDFHSGNILFGISGSLISDLGMCQPEKQLKKDGIYGVLPYVAPEVIRGKQYTKASDIYSFGIMMNEYISEEIPFNDIPHDEVLAVRICKGIRPSIFKYTPKLLTALIAKCWDAKPENRPTAKELFQILSKWDVKAKSRLTTKEFFQIFHKLGIKTNKDSEVRSEVDEYDDKIRLNRTDKKISSDIQTHPQAVYTSRLLNFKDLPEPINSDCLDCQLDESILREISQEQDDENSVE</sequence>
<dbReference type="GO" id="GO:0005524">
    <property type="term" value="F:ATP binding"/>
    <property type="evidence" value="ECO:0007669"/>
    <property type="project" value="InterPro"/>
</dbReference>
<proteinExistence type="predicted"/>
<name>A0A2N0S4H7_9GLOM</name>
<keyword evidence="2" id="KW-0418">Kinase</keyword>
<dbReference type="Pfam" id="PF07714">
    <property type="entry name" value="PK_Tyr_Ser-Thr"/>
    <property type="match status" value="1"/>
</dbReference>
<evidence type="ECO:0000313" key="3">
    <source>
        <dbReference type="Proteomes" id="UP000232688"/>
    </source>
</evidence>
<dbReference type="PANTHER" id="PTHR44329">
    <property type="entry name" value="SERINE/THREONINE-PROTEIN KINASE TNNI3K-RELATED"/>
    <property type="match status" value="1"/>
</dbReference>
<dbReference type="Gene3D" id="1.10.510.10">
    <property type="entry name" value="Transferase(Phosphotransferase) domain 1"/>
    <property type="match status" value="1"/>
</dbReference>
<evidence type="ECO:0000313" key="2">
    <source>
        <dbReference type="EMBL" id="PKC70446.1"/>
    </source>
</evidence>
<feature type="domain" description="Protein kinase" evidence="1">
    <location>
        <begin position="1"/>
        <end position="191"/>
    </location>
</feature>
<dbReference type="AlphaFoldDB" id="A0A2N0S4H7"/>
<dbReference type="EMBL" id="LLXH01000221">
    <property type="protein sequence ID" value="PKC70446.1"/>
    <property type="molecule type" value="Genomic_DNA"/>
</dbReference>
<accession>A0A2N0S4H7</accession>
<dbReference type="Proteomes" id="UP000232688">
    <property type="component" value="Unassembled WGS sequence"/>
</dbReference>
<dbReference type="InterPro" id="IPR051681">
    <property type="entry name" value="Ser/Thr_Kinases-Pseudokinases"/>
</dbReference>
<reference evidence="2 3" key="2">
    <citation type="submission" date="2017-10" db="EMBL/GenBank/DDBJ databases">
        <title>Genome analyses suggest a sexual origin of heterokaryosis in a supposedly ancient asexual fungus.</title>
        <authorList>
            <person name="Corradi N."/>
            <person name="Sedzielewska K."/>
            <person name="Noel J."/>
            <person name="Charron P."/>
            <person name="Farinelli L."/>
            <person name="Marton T."/>
            <person name="Kruger M."/>
            <person name="Pelin A."/>
            <person name="Brachmann A."/>
            <person name="Corradi N."/>
        </authorList>
    </citation>
    <scope>NUCLEOTIDE SEQUENCE [LARGE SCALE GENOMIC DNA]</scope>
    <source>
        <strain evidence="2 3">A1</strain>
    </source>
</reference>
<dbReference type="InterPro" id="IPR011009">
    <property type="entry name" value="Kinase-like_dom_sf"/>
</dbReference>
<evidence type="ECO:0000259" key="1">
    <source>
        <dbReference type="PROSITE" id="PS50011"/>
    </source>
</evidence>
<organism evidence="2 3">
    <name type="scientific">Rhizophagus irregularis</name>
    <dbReference type="NCBI Taxonomy" id="588596"/>
    <lineage>
        <taxon>Eukaryota</taxon>
        <taxon>Fungi</taxon>
        <taxon>Fungi incertae sedis</taxon>
        <taxon>Mucoromycota</taxon>
        <taxon>Glomeromycotina</taxon>
        <taxon>Glomeromycetes</taxon>
        <taxon>Glomerales</taxon>
        <taxon>Glomeraceae</taxon>
        <taxon>Rhizophagus</taxon>
    </lineage>
</organism>
<dbReference type="VEuPathDB" id="FungiDB:FUN_000076"/>
<gene>
    <name evidence="2" type="ORF">RhiirA1_376712</name>
</gene>
<dbReference type="PROSITE" id="PS50011">
    <property type="entry name" value="PROTEIN_KINASE_DOM"/>
    <property type="match status" value="1"/>
</dbReference>